<reference evidence="1" key="1">
    <citation type="submission" date="2021-11" db="EMBL/GenBank/DDBJ databases">
        <title>Study of the species diversity of bacterial strains isolated from a unique natural object - Shulgan-Tash cave (Bashkiria).</title>
        <authorList>
            <person name="Sazanova A.L."/>
            <person name="Chirak E.R."/>
            <person name="Safronova V.I."/>
        </authorList>
    </citation>
    <scope>NUCLEOTIDE SEQUENCE</scope>
    <source>
        <strain evidence="1">P1</strain>
    </source>
</reference>
<evidence type="ECO:0000313" key="1">
    <source>
        <dbReference type="EMBL" id="UUZ43679.1"/>
    </source>
</evidence>
<evidence type="ECO:0000313" key="2">
    <source>
        <dbReference type="Proteomes" id="UP001059663"/>
    </source>
</evidence>
<dbReference type="Proteomes" id="UP001059663">
    <property type="component" value="Chromosome"/>
</dbReference>
<protein>
    <submittedName>
        <fullName evidence="1">Tetratricopeptide repeat protein</fullName>
    </submittedName>
</protein>
<proteinExistence type="predicted"/>
<dbReference type="EMBL" id="CP087977">
    <property type="protein sequence ID" value="UUZ43679.1"/>
    <property type="molecule type" value="Genomic_DNA"/>
</dbReference>
<sequence length="330" mass="35295">MGAPSAAGADAPPVEDARGGPSRGGSRDDRGGGSDRGGRGGGFERRDDRRDDRGGSRGGPRPERGGSNRDGEENRGGSRLVPKEGRRPEPAIAPDVTGAELDRSVRQQLRTLSKENADGVAQHPVMVAALLEAEDLDGAPAHAETAVRRAGRVPAAREALGFVAYRMGDFARALTEFRTVRRLSGSSHLLPLMVDCERGLGRPARALELLGSPEARHLGQEDRVELLIVGSGIRRDMGQPQAAVLALRGRVDKVATKPWAARVWYAYADALLDVGRHEDARAWFAKAAVADRDGETDAVERVEELDGVRSDEVELSDEPGQPDGQETKES</sequence>
<organism evidence="1 2">
    <name type="scientific">Janibacter limosus</name>
    <dbReference type="NCBI Taxonomy" id="53458"/>
    <lineage>
        <taxon>Bacteria</taxon>
        <taxon>Bacillati</taxon>
        <taxon>Actinomycetota</taxon>
        <taxon>Actinomycetes</taxon>
        <taxon>Micrococcales</taxon>
        <taxon>Intrasporangiaceae</taxon>
        <taxon>Janibacter</taxon>
    </lineage>
</organism>
<name>A0AC61U0Z9_9MICO</name>
<gene>
    <name evidence="1" type="ORF">LP422_12360</name>
</gene>
<accession>A0AC61U0Z9</accession>